<gene>
    <name evidence="2" type="ORF">CHILSU_LOCUS8810</name>
</gene>
<proteinExistence type="predicted"/>
<keyword evidence="3" id="KW-1185">Reference proteome</keyword>
<dbReference type="InterPro" id="IPR038832">
    <property type="entry name" value="CDCA3"/>
</dbReference>
<evidence type="ECO:0000313" key="3">
    <source>
        <dbReference type="Proteomes" id="UP001153292"/>
    </source>
</evidence>
<dbReference type="PANTHER" id="PTHR34756">
    <property type="entry name" value="CELL DIVISION CYCLE-ASSOCIATED PROTEIN 3"/>
    <property type="match status" value="1"/>
</dbReference>
<dbReference type="EMBL" id="OU963897">
    <property type="protein sequence ID" value="CAH0405445.1"/>
    <property type="molecule type" value="Genomic_DNA"/>
</dbReference>
<evidence type="ECO:0000313" key="2">
    <source>
        <dbReference type="EMBL" id="CAH0405445.1"/>
    </source>
</evidence>
<accession>A0ABN8B7H1</accession>
<reference evidence="2" key="1">
    <citation type="submission" date="2021-12" db="EMBL/GenBank/DDBJ databases">
        <authorList>
            <person name="King R."/>
        </authorList>
    </citation>
    <scope>NUCLEOTIDE SEQUENCE</scope>
</reference>
<feature type="region of interest" description="Disordered" evidence="1">
    <location>
        <begin position="318"/>
        <end position="346"/>
    </location>
</feature>
<feature type="region of interest" description="Disordered" evidence="1">
    <location>
        <begin position="1"/>
        <end position="48"/>
    </location>
</feature>
<feature type="region of interest" description="Disordered" evidence="1">
    <location>
        <begin position="171"/>
        <end position="194"/>
    </location>
</feature>
<dbReference type="PANTHER" id="PTHR34756:SF1">
    <property type="entry name" value="CELL DIVISION CYCLE-ASSOCIATED PROTEIN 3"/>
    <property type="match status" value="1"/>
</dbReference>
<name>A0ABN8B7H1_CHISP</name>
<dbReference type="Proteomes" id="UP001153292">
    <property type="component" value="Chromosome 4"/>
</dbReference>
<sequence>MGSNTSKAHQETIVQQSWNEVEIGDSSDPRSPTPEIVRTPLQGKGGAKHNITKNVDLRKTFENAKGDEKLIHNNPILSAVIKNHLQSYDPRSPTQDFERTPIVIMPKDEDGGNDKHLLRVNEANCASPSLNNDDDNFDKCEGAAKSPDLVVPKNLCDGFFDMTLNDTLKESQEPLGSSTASNEAIENNMSPDHVENPEKFLETNFDFVENDSEEYEDSVGNVIGNGSLCDSDIKNIPLFKLLDDDPRSPSIGIERTPIVVAKSTQNVGESNVEEMSDDSLIKALQNTNAELRQNGVKQHSNNVDGLLIYEDEAATLNDTPKKSKSSNNSGCRTPLSCMKNKTESGHARSKSVNTLFDPKNQNVHQQKLIKKVSHIPRLKSLSKHTKVITTSSTVSLKNISRASVINGDCENTPPHSHRDRWDKDNSIIL</sequence>
<evidence type="ECO:0000256" key="1">
    <source>
        <dbReference type="SAM" id="MobiDB-lite"/>
    </source>
</evidence>
<protein>
    <submittedName>
        <fullName evidence="2">Uncharacterized protein</fullName>
    </submittedName>
</protein>
<feature type="compositionally biased region" description="Polar residues" evidence="1">
    <location>
        <begin position="174"/>
        <end position="190"/>
    </location>
</feature>
<feature type="compositionally biased region" description="Polar residues" evidence="1">
    <location>
        <begin position="1"/>
        <end position="19"/>
    </location>
</feature>
<organism evidence="2 3">
    <name type="scientific">Chilo suppressalis</name>
    <name type="common">Asiatic rice borer moth</name>
    <dbReference type="NCBI Taxonomy" id="168631"/>
    <lineage>
        <taxon>Eukaryota</taxon>
        <taxon>Metazoa</taxon>
        <taxon>Ecdysozoa</taxon>
        <taxon>Arthropoda</taxon>
        <taxon>Hexapoda</taxon>
        <taxon>Insecta</taxon>
        <taxon>Pterygota</taxon>
        <taxon>Neoptera</taxon>
        <taxon>Endopterygota</taxon>
        <taxon>Lepidoptera</taxon>
        <taxon>Glossata</taxon>
        <taxon>Ditrysia</taxon>
        <taxon>Pyraloidea</taxon>
        <taxon>Crambidae</taxon>
        <taxon>Crambinae</taxon>
        <taxon>Chilo</taxon>
    </lineage>
</organism>